<evidence type="ECO:0000313" key="2">
    <source>
        <dbReference type="Proteomes" id="UP000631670"/>
    </source>
</evidence>
<reference evidence="1 2" key="1">
    <citation type="submission" date="2020-10" db="EMBL/GenBank/DDBJ databases">
        <title>Sequencing the genomes of 1000 actinobacteria strains.</title>
        <authorList>
            <person name="Klenk H.-P."/>
        </authorList>
    </citation>
    <scope>NUCLEOTIDE SEQUENCE [LARGE SCALE GENOMIC DNA]</scope>
    <source>
        <strain evidence="1 2">DSM 44653</strain>
    </source>
</reference>
<keyword evidence="2" id="KW-1185">Reference proteome</keyword>
<dbReference type="Proteomes" id="UP000631670">
    <property type="component" value="Unassembled WGS sequence"/>
</dbReference>
<evidence type="ECO:0000313" key="1">
    <source>
        <dbReference type="EMBL" id="MBE1498660.1"/>
    </source>
</evidence>
<gene>
    <name evidence="1" type="ORF">H4696_005760</name>
</gene>
<protein>
    <recommendedName>
        <fullName evidence="3">DUF2255 family protein</fullName>
    </recommendedName>
</protein>
<comment type="caution">
    <text evidence="1">The sequence shown here is derived from an EMBL/GenBank/DDBJ whole genome shotgun (WGS) entry which is preliminary data.</text>
</comment>
<dbReference type="Pfam" id="PF10012">
    <property type="entry name" value="DUF2255"/>
    <property type="match status" value="1"/>
</dbReference>
<dbReference type="EMBL" id="JADBEG010000001">
    <property type="protein sequence ID" value="MBE1498660.1"/>
    <property type="molecule type" value="Genomic_DNA"/>
</dbReference>
<name>A0ABR9I633_9PSEU</name>
<accession>A0ABR9I633</accession>
<proteinExistence type="predicted"/>
<dbReference type="RefSeq" id="WP_211299638.1">
    <property type="nucleotide sequence ID" value="NZ_JADBEG010000001.1"/>
</dbReference>
<sequence>MSCTSARTAGAGSRWYQAAREHGHGRIRLGNVTRDVALETPVDEPAAEIDAAYRRMYGQAAGSLVASPAAHAATVRIVPAG</sequence>
<evidence type="ECO:0008006" key="3">
    <source>
        <dbReference type="Google" id="ProtNLM"/>
    </source>
</evidence>
<dbReference type="InterPro" id="IPR016888">
    <property type="entry name" value="UCP028498"/>
</dbReference>
<organism evidence="1 2">
    <name type="scientific">Amycolatopsis lexingtonensis</name>
    <dbReference type="NCBI Taxonomy" id="218822"/>
    <lineage>
        <taxon>Bacteria</taxon>
        <taxon>Bacillati</taxon>
        <taxon>Actinomycetota</taxon>
        <taxon>Actinomycetes</taxon>
        <taxon>Pseudonocardiales</taxon>
        <taxon>Pseudonocardiaceae</taxon>
        <taxon>Amycolatopsis</taxon>
    </lineage>
</organism>